<feature type="domain" description="Tape measure protein N-terminal" evidence="3">
    <location>
        <begin position="271"/>
        <end position="446"/>
    </location>
</feature>
<keyword evidence="1" id="KW-1245">Viral tail assembly</keyword>
<evidence type="ECO:0000313" key="5">
    <source>
        <dbReference type="Proteomes" id="UP000831298"/>
    </source>
</evidence>
<sequence>MLQEEIARLTGTLKFNVDARPLVTFEKRLGGVMNMLRELSTLANKKFVVKVALDSKSLRTQIEKATNTKISLKNVDVSEEALRMQGKRIQDYLDKTTINLKNVKFDVAALIGQKRFVKTLMGQMSMQLPITANMTKFEAELRRDLKAISERNPLKIKVDLNNNNLAMKLRRAMIEAQKKMGELKIRVAEPQVRLKVDKQHLVDEIKMAIAGHEFNIRVGARNGDSGRGGYRSERGERGSRQGERGLSAAMGFARGAIPGLGAAFAVSKINEINQKVTAATNSLEAVSGSEANFKSNKNYLENMTKEMGLNFRDVAPQFSSIYQSASPAIGVKGTQDMFRGIMQYGTVHGLDKEAMKGSMVALSQMFGKDKIQSEEARQQFSERMPNGMALLAQAAKNAGMTKNGTVKEFGDLMQKGNADPKKILPELGKLMKDLSEKNDAYKRSLETTRVAQGRMNREFEVAVTIFSNAGFDKGMSTFFNTTAEALERAKPLIEGLGEAFQILMTPVTAFIHLWGILGENWGKFADQLGVTKGALTTFAAAVGVFLLPFGEIAIAVGGLIVVLDDLATYLNGGDSIFGKIVAETPGAIDEIDKMSQAWDGLKASIDDIGYALEPVMKDLNFKDVTMNDVFLEALKKVREQLEMIEGLMQRIAALMRGDWKTAVENLPGPKEVLIDKNPLFAPARFWAPKIKDGFNSAVEGAGSWMDAHRQNSKMPQQTNAGSQGPVGMIPMDVKPPIINVNGLSLTVTAPPGSDAKEVANQMAPHVQEMAKQALRDAFGAARAQQAERQ</sequence>
<organism evidence="4 5">
    <name type="scientific">Pseudomonas phage Kremar</name>
    <dbReference type="NCBI Taxonomy" id="2928831"/>
    <lineage>
        <taxon>Viruses</taxon>
        <taxon>Duplodnaviria</taxon>
        <taxon>Heunggongvirae</taxon>
        <taxon>Uroviricota</taxon>
        <taxon>Caudoviricetes</taxon>
        <taxon>Vandenendeviridae</taxon>
        <taxon>Gorskivirinae</taxon>
        <taxon>Kremarvirus</taxon>
        <taxon>Kremarvirus kremar</taxon>
    </lineage>
</organism>
<name>A0AAE9GSR8_9CAUD</name>
<dbReference type="InterPro" id="IPR013491">
    <property type="entry name" value="Tape_meas_N"/>
</dbReference>
<dbReference type="RefSeq" id="YP_010766448.1">
    <property type="nucleotide sequence ID" value="NC_073679.1"/>
</dbReference>
<protein>
    <submittedName>
        <fullName evidence="4">Tape measure protein</fullName>
    </submittedName>
</protein>
<keyword evidence="1" id="KW-1188">Viral release from host cell</keyword>
<dbReference type="Proteomes" id="UP000831298">
    <property type="component" value="Segment"/>
</dbReference>
<accession>A0AAE9GSR8</accession>
<feature type="compositionally biased region" description="Basic and acidic residues" evidence="2">
    <location>
        <begin position="230"/>
        <end position="243"/>
    </location>
</feature>
<evidence type="ECO:0000256" key="1">
    <source>
        <dbReference type="ARBA" id="ARBA00022465"/>
    </source>
</evidence>
<dbReference type="GO" id="GO:0098003">
    <property type="term" value="P:viral tail assembly"/>
    <property type="evidence" value="ECO:0007669"/>
    <property type="project" value="UniProtKB-KW"/>
</dbReference>
<evidence type="ECO:0000313" key="4">
    <source>
        <dbReference type="EMBL" id="UOL48492.1"/>
    </source>
</evidence>
<dbReference type="EMBL" id="OM982620">
    <property type="protein sequence ID" value="UOL48492.1"/>
    <property type="molecule type" value="Genomic_DNA"/>
</dbReference>
<keyword evidence="5" id="KW-1185">Reference proteome</keyword>
<evidence type="ECO:0000256" key="2">
    <source>
        <dbReference type="SAM" id="MobiDB-lite"/>
    </source>
</evidence>
<dbReference type="NCBIfam" id="TIGR02675">
    <property type="entry name" value="tape_meas_nterm"/>
    <property type="match status" value="1"/>
</dbReference>
<dbReference type="GeneID" id="80266127"/>
<feature type="region of interest" description="Disordered" evidence="2">
    <location>
        <begin position="220"/>
        <end position="243"/>
    </location>
</feature>
<evidence type="ECO:0000259" key="3">
    <source>
        <dbReference type="Pfam" id="PF20155"/>
    </source>
</evidence>
<dbReference type="Pfam" id="PF20155">
    <property type="entry name" value="TMP_3"/>
    <property type="match status" value="1"/>
</dbReference>
<dbReference type="KEGG" id="vg:80266127"/>
<reference evidence="4 5" key="1">
    <citation type="submission" date="2022-02" db="EMBL/GenBank/DDBJ databases">
        <authorList>
            <person name="Gylling M."/>
        </authorList>
    </citation>
    <scope>NUCLEOTIDE SEQUENCE [LARGE SCALE GENOMIC DNA]</scope>
</reference>
<proteinExistence type="predicted"/>